<evidence type="ECO:0000256" key="1">
    <source>
        <dbReference type="SAM" id="MobiDB-lite"/>
    </source>
</evidence>
<feature type="compositionally biased region" description="Basic and acidic residues" evidence="1">
    <location>
        <begin position="62"/>
        <end position="84"/>
    </location>
</feature>
<reference evidence="2" key="1">
    <citation type="submission" date="2022-08" db="EMBL/GenBank/DDBJ databases">
        <authorList>
            <consortium name="DOE Joint Genome Institute"/>
            <person name="Min B."/>
            <person name="Riley R."/>
            <person name="Sierra-Patev S."/>
            <person name="Naranjo-Ortiz M."/>
            <person name="Looney B."/>
            <person name="Konkel Z."/>
            <person name="Slot J.C."/>
            <person name="Sakamoto Y."/>
            <person name="Steenwyk J.L."/>
            <person name="Rokas A."/>
            <person name="Carro J."/>
            <person name="Camarero S."/>
            <person name="Ferreira P."/>
            <person name="Molpeceres G."/>
            <person name="Ruiz-Duenas F.J."/>
            <person name="Serrano A."/>
            <person name="Henrissat B."/>
            <person name="Drula E."/>
            <person name="Hughes K.W."/>
            <person name="Mata J.L."/>
            <person name="Ishikawa N.K."/>
            <person name="Vargas-Isla R."/>
            <person name="Ushijima S."/>
            <person name="Smith C.A."/>
            <person name="Ahrendt S."/>
            <person name="Andreopoulos W."/>
            <person name="He G."/>
            <person name="Labutti K."/>
            <person name="Lipzen A."/>
            <person name="Ng V."/>
            <person name="Sandor L."/>
            <person name="Barry K."/>
            <person name="Martinez A.T."/>
            <person name="Xiao Y."/>
            <person name="Gibbons J.G."/>
            <person name="Terashima K."/>
            <person name="Hibbett D.S."/>
            <person name="Grigoriev I.V."/>
        </authorList>
    </citation>
    <scope>NUCLEOTIDE SEQUENCE</scope>
    <source>
        <strain evidence="2">TFB7829</strain>
    </source>
</reference>
<feature type="region of interest" description="Disordered" evidence="1">
    <location>
        <begin position="62"/>
        <end position="87"/>
    </location>
</feature>
<evidence type="ECO:0000313" key="3">
    <source>
        <dbReference type="Proteomes" id="UP001163850"/>
    </source>
</evidence>
<accession>A0AA38PNW3</accession>
<evidence type="ECO:0000313" key="2">
    <source>
        <dbReference type="EMBL" id="KAJ3979039.1"/>
    </source>
</evidence>
<organism evidence="2 3">
    <name type="scientific">Lentinula detonsa</name>
    <dbReference type="NCBI Taxonomy" id="2804962"/>
    <lineage>
        <taxon>Eukaryota</taxon>
        <taxon>Fungi</taxon>
        <taxon>Dikarya</taxon>
        <taxon>Basidiomycota</taxon>
        <taxon>Agaricomycotina</taxon>
        <taxon>Agaricomycetes</taxon>
        <taxon>Agaricomycetidae</taxon>
        <taxon>Agaricales</taxon>
        <taxon>Marasmiineae</taxon>
        <taxon>Omphalotaceae</taxon>
        <taxon>Lentinula</taxon>
    </lineage>
</organism>
<proteinExistence type="predicted"/>
<sequence>MFLLSKTLHLKKTSATLKGVLNSCVDAWLEEQVESLEKSPSESSSHYTNHFSTFRKRRYSRIEQGDDPKIPRDGSAEPEGDKSCNRNGKKVKKNKVAILGATDLGDLEEGDELSVTAEGQQAEALDVGLIFTRMINELMFAAKINSILHLVHIGQAEAGTLYILMVIAMKPGLSVKLRGRRVNATNVIALCNELHCPSTEIHKAFIQHNLLPLILQLTEVIPLEIPTLFQTKVRKHFAIPQWLDCRESDKYFDQFFQHNATALPRMLELWQPLLELKPSLQTLPSFSLHRMTRAYLTGSSDVGDQMLSPESDSEDEKKVAHIALEPSLPIFLDNVQQEADNSLGPQEIIHSTYSYANAAAGKPTPYPECKKRQEWTEQERALVLTGKKMRERFYEASESKAGCYKPKQKWLQVQNWV</sequence>
<dbReference type="EMBL" id="MU802529">
    <property type="protein sequence ID" value="KAJ3979039.1"/>
    <property type="molecule type" value="Genomic_DNA"/>
</dbReference>
<comment type="caution">
    <text evidence="2">The sequence shown here is derived from an EMBL/GenBank/DDBJ whole genome shotgun (WGS) entry which is preliminary data.</text>
</comment>
<protein>
    <submittedName>
        <fullName evidence="2">Uncharacterized protein</fullName>
    </submittedName>
</protein>
<dbReference type="Proteomes" id="UP001163850">
    <property type="component" value="Unassembled WGS sequence"/>
</dbReference>
<dbReference type="AlphaFoldDB" id="A0AA38PNW3"/>
<name>A0AA38PNW3_9AGAR</name>
<gene>
    <name evidence="2" type="ORF">F5890DRAFT_1478852</name>
</gene>